<dbReference type="EMBL" id="FQZR01000002">
    <property type="protein sequence ID" value="SHI59864.1"/>
    <property type="molecule type" value="Genomic_DNA"/>
</dbReference>
<name>A0A8G2C7A4_9BACT</name>
<proteinExistence type="predicted"/>
<sequence>MKVTDDVLLTVAKELWLAQNPYGETSENVTVTHEGQVNEAERQAKVFATFVSTLHKKLLETAE</sequence>
<comment type="caution">
    <text evidence="1">The sequence shown here is derived from an EMBL/GenBank/DDBJ whole genome shotgun (WGS) entry which is preliminary data.</text>
</comment>
<dbReference type="AlphaFoldDB" id="A0A8G2C7A4"/>
<accession>A0A8G2C7A4</accession>
<evidence type="ECO:0000313" key="1">
    <source>
        <dbReference type="EMBL" id="SHI59864.1"/>
    </source>
</evidence>
<gene>
    <name evidence="1" type="ORF">SAMN05660830_00418</name>
</gene>
<reference evidence="1 2" key="1">
    <citation type="submission" date="2016-11" db="EMBL/GenBank/DDBJ databases">
        <authorList>
            <person name="Varghese N."/>
            <person name="Submissions S."/>
        </authorList>
    </citation>
    <scope>NUCLEOTIDE SEQUENCE [LARGE SCALE GENOMIC DNA]</scope>
    <source>
        <strain evidence="1 2">DSM 17919</strain>
    </source>
</reference>
<evidence type="ECO:0000313" key="2">
    <source>
        <dbReference type="Proteomes" id="UP000184001"/>
    </source>
</evidence>
<organism evidence="1 2">
    <name type="scientific">Halodesulfovibrio aestuarii</name>
    <dbReference type="NCBI Taxonomy" id="126333"/>
    <lineage>
        <taxon>Bacteria</taxon>
        <taxon>Pseudomonadati</taxon>
        <taxon>Thermodesulfobacteriota</taxon>
        <taxon>Desulfovibrionia</taxon>
        <taxon>Desulfovibrionales</taxon>
        <taxon>Desulfovibrionaceae</taxon>
        <taxon>Halodesulfovibrio</taxon>
    </lineage>
</organism>
<protein>
    <submittedName>
        <fullName evidence="1">Uncharacterized protein</fullName>
    </submittedName>
</protein>
<dbReference type="Proteomes" id="UP000184001">
    <property type="component" value="Unassembled WGS sequence"/>
</dbReference>